<dbReference type="Proteomes" id="UP000824890">
    <property type="component" value="Unassembled WGS sequence"/>
</dbReference>
<sequence length="174" mass="19597">MVDEFLMTTTPFSVVAPPDLSSPPDRDPAYQPFPPQFMSSSLNSLLLWRPASGVLKPLCHPIVTLPISSFPPDDLNYAGDVKVHLRSVDAMILIEVRIEVVDGVVTSQVIVICYLKNLKCGLNLIAGDNFKIFHGILSNFHKFVSISLFIVDLFVWYLVFMLTHRVLYDFLPFL</sequence>
<feature type="transmembrane region" description="Helical" evidence="1">
    <location>
        <begin position="143"/>
        <end position="164"/>
    </location>
</feature>
<proteinExistence type="predicted"/>
<comment type="caution">
    <text evidence="2">The sequence shown here is derived from an EMBL/GenBank/DDBJ whole genome shotgun (WGS) entry which is preliminary data.</text>
</comment>
<name>A0ABQ8CBX0_BRANA</name>
<gene>
    <name evidence="2" type="ORF">HID58_028999</name>
</gene>
<evidence type="ECO:0000256" key="1">
    <source>
        <dbReference type="SAM" id="Phobius"/>
    </source>
</evidence>
<reference evidence="2 3" key="1">
    <citation type="submission" date="2021-05" db="EMBL/GenBank/DDBJ databases">
        <title>Genome Assembly of Synthetic Allotetraploid Brassica napus Reveals Homoeologous Exchanges between Subgenomes.</title>
        <authorList>
            <person name="Davis J.T."/>
        </authorList>
    </citation>
    <scope>NUCLEOTIDE SEQUENCE [LARGE SCALE GENOMIC DNA]</scope>
    <source>
        <strain evidence="3">cv. Da-Ae</strain>
        <tissue evidence="2">Seedling</tissue>
    </source>
</reference>
<accession>A0ABQ8CBX0</accession>
<keyword evidence="1" id="KW-1133">Transmembrane helix</keyword>
<dbReference type="EMBL" id="JAGKQM010000008">
    <property type="protein sequence ID" value="KAH0914553.1"/>
    <property type="molecule type" value="Genomic_DNA"/>
</dbReference>
<evidence type="ECO:0000313" key="3">
    <source>
        <dbReference type="Proteomes" id="UP000824890"/>
    </source>
</evidence>
<protein>
    <submittedName>
        <fullName evidence="2">Uncharacterized protein</fullName>
    </submittedName>
</protein>
<keyword evidence="3" id="KW-1185">Reference proteome</keyword>
<keyword evidence="1" id="KW-0472">Membrane</keyword>
<keyword evidence="1" id="KW-0812">Transmembrane</keyword>
<evidence type="ECO:0000313" key="2">
    <source>
        <dbReference type="EMBL" id="KAH0914553.1"/>
    </source>
</evidence>
<organism evidence="2 3">
    <name type="scientific">Brassica napus</name>
    <name type="common">Rape</name>
    <dbReference type="NCBI Taxonomy" id="3708"/>
    <lineage>
        <taxon>Eukaryota</taxon>
        <taxon>Viridiplantae</taxon>
        <taxon>Streptophyta</taxon>
        <taxon>Embryophyta</taxon>
        <taxon>Tracheophyta</taxon>
        <taxon>Spermatophyta</taxon>
        <taxon>Magnoliopsida</taxon>
        <taxon>eudicotyledons</taxon>
        <taxon>Gunneridae</taxon>
        <taxon>Pentapetalae</taxon>
        <taxon>rosids</taxon>
        <taxon>malvids</taxon>
        <taxon>Brassicales</taxon>
        <taxon>Brassicaceae</taxon>
        <taxon>Brassiceae</taxon>
        <taxon>Brassica</taxon>
    </lineage>
</organism>